<proteinExistence type="inferred from homology"/>
<evidence type="ECO:0000256" key="12">
    <source>
        <dbReference type="SAM" id="Phobius"/>
    </source>
</evidence>
<dbReference type="GO" id="GO:0008146">
    <property type="term" value="F:sulfotransferase activity"/>
    <property type="evidence" value="ECO:0007669"/>
    <property type="project" value="InterPro"/>
</dbReference>
<keyword evidence="7" id="KW-0333">Golgi apparatus</keyword>
<dbReference type="Proteomes" id="UP000606274">
    <property type="component" value="Unassembled WGS sequence"/>
</dbReference>
<dbReference type="PANTHER" id="PTHR12129">
    <property type="entry name" value="HEPARAN SULFATE 2-O-SULFOTRANSFERASE"/>
    <property type="match status" value="1"/>
</dbReference>
<evidence type="ECO:0000256" key="5">
    <source>
        <dbReference type="ARBA" id="ARBA00022968"/>
    </source>
</evidence>
<dbReference type="Pfam" id="PF03567">
    <property type="entry name" value="Sulfotransfer_2"/>
    <property type="match status" value="1"/>
</dbReference>
<keyword evidence="6 12" id="KW-1133">Transmembrane helix</keyword>
<feature type="region of interest" description="Disordered" evidence="11">
    <location>
        <begin position="1"/>
        <end position="27"/>
    </location>
</feature>
<keyword evidence="3" id="KW-0808">Transferase</keyword>
<dbReference type="EMBL" id="JABFDY010000018">
    <property type="protein sequence ID" value="KAF7694410.1"/>
    <property type="molecule type" value="Genomic_DNA"/>
</dbReference>
<dbReference type="Gene3D" id="3.40.50.300">
    <property type="entry name" value="P-loop containing nucleotide triphosphate hydrolases"/>
    <property type="match status" value="1"/>
</dbReference>
<feature type="compositionally biased region" description="Acidic residues" evidence="11">
    <location>
        <begin position="384"/>
        <end position="398"/>
    </location>
</feature>
<dbReference type="InterPro" id="IPR005331">
    <property type="entry name" value="Sulfotransferase"/>
</dbReference>
<dbReference type="OrthoDB" id="10019582at2759"/>
<keyword evidence="4 12" id="KW-0812">Transmembrane</keyword>
<comment type="subcellular location">
    <subcellularLocation>
        <location evidence="1">Golgi apparatus membrane</location>
        <topology evidence="1">Single-pass type II membrane protein</topology>
    </subcellularLocation>
</comment>
<feature type="region of interest" description="Disordered" evidence="11">
    <location>
        <begin position="379"/>
        <end position="408"/>
    </location>
</feature>
<evidence type="ECO:0000256" key="10">
    <source>
        <dbReference type="ARBA" id="ARBA00071728"/>
    </source>
</evidence>
<dbReference type="InterPro" id="IPR007734">
    <property type="entry name" value="Heparan_SO4_2-O-STrfase"/>
</dbReference>
<comment type="similarity">
    <text evidence="2">Belongs to the sulfotransferase 3 family.</text>
</comment>
<keyword evidence="5" id="KW-0735">Signal-anchor</keyword>
<evidence type="ECO:0000313" key="13">
    <source>
        <dbReference type="EMBL" id="KAF7694410.1"/>
    </source>
</evidence>
<dbReference type="GO" id="GO:0000139">
    <property type="term" value="C:Golgi membrane"/>
    <property type="evidence" value="ECO:0007669"/>
    <property type="project" value="UniProtKB-SubCell"/>
</dbReference>
<evidence type="ECO:0000256" key="3">
    <source>
        <dbReference type="ARBA" id="ARBA00022679"/>
    </source>
</evidence>
<evidence type="ECO:0000256" key="6">
    <source>
        <dbReference type="ARBA" id="ARBA00022989"/>
    </source>
</evidence>
<evidence type="ECO:0000256" key="11">
    <source>
        <dbReference type="SAM" id="MobiDB-lite"/>
    </source>
</evidence>
<feature type="compositionally biased region" description="Basic residues" evidence="11">
    <location>
        <begin position="1"/>
        <end position="12"/>
    </location>
</feature>
<dbReference type="AlphaFoldDB" id="A0A8T0AQI6"/>
<feature type="transmembrane region" description="Helical" evidence="12">
    <location>
        <begin position="44"/>
        <end position="63"/>
    </location>
</feature>
<keyword evidence="9" id="KW-0325">Glycoprotein</keyword>
<evidence type="ECO:0000256" key="7">
    <source>
        <dbReference type="ARBA" id="ARBA00023034"/>
    </source>
</evidence>
<dbReference type="FunFam" id="3.40.50.300:FF:000580">
    <property type="entry name" value="uronyl 2-sulfotransferase"/>
    <property type="match status" value="1"/>
</dbReference>
<sequence>MKNHNGGHRLNHHPAASHSTRDRSGRKPGDWLSALWLRFSLRDYGFCMGALLLFCLASLFYQFNGGPPRLLLDMRQYLGESTFMDDHGPPVPKVLPFPSQVIYNRVGKCGSRTVVLLLRILAEKHQFNLVSSDIHNKTRLTKLEQMELMKNISTIPQPFLYTRHVHFLNFTRFKMEQPVYINIIRDPINRFLSNYFFRRFGDWRGEQNHLIRTPRMKDDERYLDINVCIMENFPECSNPRLFYIVPYFCGQHPQCREPGVWALERAKQNVLENFLLVGILEELEDVLLLLERLLPHYFGDVLNIYHSPAFWKVGNLTGTVKKHMPTLDALQVLYRRMRYEYDLYYFVRDQFHLAKKKIGLKSKRPSSAREPDFLRELALRTNDPLDEDDEDEEDDTALEDANNWLVQP</sequence>
<evidence type="ECO:0000256" key="4">
    <source>
        <dbReference type="ARBA" id="ARBA00022692"/>
    </source>
</evidence>
<evidence type="ECO:0000256" key="8">
    <source>
        <dbReference type="ARBA" id="ARBA00023136"/>
    </source>
</evidence>
<accession>A0A8T0AQI6</accession>
<dbReference type="InterPro" id="IPR027417">
    <property type="entry name" value="P-loop_NTPase"/>
</dbReference>
<dbReference type="SUPFAM" id="SSF52540">
    <property type="entry name" value="P-loop containing nucleoside triphosphate hydrolases"/>
    <property type="match status" value="1"/>
</dbReference>
<evidence type="ECO:0000256" key="9">
    <source>
        <dbReference type="ARBA" id="ARBA00023180"/>
    </source>
</evidence>
<keyword evidence="14" id="KW-1185">Reference proteome</keyword>
<protein>
    <recommendedName>
        <fullName evidence="10">Uronyl 2-sulfotransferase</fullName>
    </recommendedName>
</protein>
<reference evidence="13" key="1">
    <citation type="submission" date="2020-08" db="EMBL/GenBank/DDBJ databases">
        <title>Chromosome-level assembly of Southern catfish (Silurus meridionalis) provides insights into visual adaptation to the nocturnal and benthic lifestyles.</title>
        <authorList>
            <person name="Zhang Y."/>
            <person name="Wang D."/>
            <person name="Peng Z."/>
        </authorList>
    </citation>
    <scope>NUCLEOTIDE SEQUENCE</scope>
    <source>
        <strain evidence="13">SWU-2019-XX</strain>
        <tissue evidence="13">Muscle</tissue>
    </source>
</reference>
<evidence type="ECO:0000256" key="1">
    <source>
        <dbReference type="ARBA" id="ARBA00004323"/>
    </source>
</evidence>
<keyword evidence="8 12" id="KW-0472">Membrane</keyword>
<organism evidence="13 14">
    <name type="scientific">Silurus meridionalis</name>
    <name type="common">Southern catfish</name>
    <name type="synonym">Silurus soldatovi meridionalis</name>
    <dbReference type="NCBI Taxonomy" id="175797"/>
    <lineage>
        <taxon>Eukaryota</taxon>
        <taxon>Metazoa</taxon>
        <taxon>Chordata</taxon>
        <taxon>Craniata</taxon>
        <taxon>Vertebrata</taxon>
        <taxon>Euteleostomi</taxon>
        <taxon>Actinopterygii</taxon>
        <taxon>Neopterygii</taxon>
        <taxon>Teleostei</taxon>
        <taxon>Ostariophysi</taxon>
        <taxon>Siluriformes</taxon>
        <taxon>Siluridae</taxon>
        <taxon>Silurus</taxon>
    </lineage>
</organism>
<gene>
    <name evidence="13" type="ORF">HF521_008163</name>
</gene>
<name>A0A8T0AQI6_SILME</name>
<evidence type="ECO:0000313" key="14">
    <source>
        <dbReference type="Proteomes" id="UP000606274"/>
    </source>
</evidence>
<dbReference type="PANTHER" id="PTHR12129:SF15">
    <property type="entry name" value="URONYL 2-SULFOTRANSFERASE"/>
    <property type="match status" value="1"/>
</dbReference>
<evidence type="ECO:0000256" key="2">
    <source>
        <dbReference type="ARBA" id="ARBA00010569"/>
    </source>
</evidence>
<comment type="caution">
    <text evidence="13">The sequence shown here is derived from an EMBL/GenBank/DDBJ whole genome shotgun (WGS) entry which is preliminary data.</text>
</comment>